<evidence type="ECO:0000256" key="3">
    <source>
        <dbReference type="ARBA" id="ARBA00004922"/>
    </source>
</evidence>
<dbReference type="Gene3D" id="3.90.550.10">
    <property type="entry name" value="Spore Coat Polysaccharide Biosynthesis Protein SpsA, Chain A"/>
    <property type="match status" value="1"/>
</dbReference>
<feature type="compositionally biased region" description="Basic and acidic residues" evidence="19">
    <location>
        <begin position="1365"/>
        <end position="1402"/>
    </location>
</feature>
<comment type="cofactor">
    <cofactor evidence="1">
        <name>Mn(2+)</name>
        <dbReference type="ChEBI" id="CHEBI:29035"/>
    </cofactor>
</comment>
<comment type="catalytic activity">
    <reaction evidence="17">
        <text>N(4)-(alpha-D-Man-(1-&gt;3)-[alpha-D-Man-(1-&gt;3)-[alpha-D-Man-(1-&gt;6)]-alpha-D-Man-(1-&gt;6)]-beta-D-Man-(1-&gt;4)-beta-D-GlcNAc-(1-&gt;4)-beta-D-GlcNAc)-L-asparaginyl-[protein] (N-glucan mannose isomer 5A1,2) + UDP-N-acetyl-alpha-D-glucosamine = N(4)-{beta-D-GlcNAc-(1-&gt;2)-alpha-D-Man-(1-&gt;3)-[alpha-D-Man-(1-&gt;3)-[alpha-D-Man-(1-&gt;6)]-alpha-D-Man-(1-&gt;6)]-beta-D-Man-(1-&gt;4)-beta-D-GlcNAc-(1-&gt;4)-beta-D-GlcNAc}-L-asparaginyl-[protein] + UDP + H(+)</text>
        <dbReference type="Rhea" id="RHEA:11456"/>
        <dbReference type="Rhea" id="RHEA-COMP:14367"/>
        <dbReference type="Rhea" id="RHEA-COMP:14368"/>
        <dbReference type="ChEBI" id="CHEBI:15378"/>
        <dbReference type="ChEBI" id="CHEBI:57705"/>
        <dbReference type="ChEBI" id="CHEBI:58223"/>
        <dbReference type="ChEBI" id="CHEBI:59087"/>
        <dbReference type="ChEBI" id="CHEBI:60625"/>
        <dbReference type="EC" id="2.4.1.101"/>
    </reaction>
</comment>
<feature type="transmembrane region" description="Helical" evidence="20">
    <location>
        <begin position="1276"/>
        <end position="1298"/>
    </location>
</feature>
<dbReference type="Gene3D" id="3.90.79.10">
    <property type="entry name" value="Nucleoside Triphosphate Pyrophosphohydrolase"/>
    <property type="match status" value="1"/>
</dbReference>
<dbReference type="PANTHER" id="PTHR10468">
    <property type="entry name" value="PROTEIN O-LINKED-MANNOSE BETA-1,2-N-ACETYLGLUCOSAMINYLTRANSFERASE 1/ALPHA-1,3-MANNOSYL-GLYCOPROTEIN 2-BETA-N-ACETYLGLUCOSAMINYLTRANSFERASE"/>
    <property type="match status" value="1"/>
</dbReference>
<keyword evidence="7 20" id="KW-0812">Transmembrane</keyword>
<evidence type="ECO:0000256" key="20">
    <source>
        <dbReference type="SAM" id="Phobius"/>
    </source>
</evidence>
<evidence type="ECO:0000256" key="18">
    <source>
        <dbReference type="SAM" id="Coils"/>
    </source>
</evidence>
<dbReference type="Gene3D" id="3.10.180.20">
    <property type="entry name" value="N-Acetylglucosaminyltransferase I, Domain 2"/>
    <property type="match status" value="1"/>
</dbReference>
<evidence type="ECO:0000256" key="17">
    <source>
        <dbReference type="ARBA" id="ARBA00049421"/>
    </source>
</evidence>
<evidence type="ECO:0000256" key="1">
    <source>
        <dbReference type="ARBA" id="ARBA00001936"/>
    </source>
</evidence>
<dbReference type="InterPro" id="IPR002994">
    <property type="entry name" value="Surf1/Shy1"/>
</dbReference>
<accession>A0A8R1YIA4</accession>
<keyword evidence="18" id="KW-0175">Coiled coil</keyword>
<keyword evidence="13" id="KW-0464">Manganese</keyword>
<dbReference type="EnsemblMetazoa" id="PPA21812.1">
    <property type="protein sequence ID" value="PPA21812.1"/>
    <property type="gene ID" value="WBGene00111366"/>
</dbReference>
<gene>
    <name evidence="21" type="primary">WBGene00111366</name>
</gene>
<keyword evidence="10 20" id="KW-1133">Transmembrane helix</keyword>
<feature type="transmembrane region" description="Helical" evidence="20">
    <location>
        <begin position="1133"/>
        <end position="1153"/>
    </location>
</feature>
<dbReference type="GO" id="GO:0006487">
    <property type="term" value="P:protein N-linked glycosylation"/>
    <property type="evidence" value="ECO:0000318"/>
    <property type="project" value="GO_Central"/>
</dbReference>
<keyword evidence="6" id="KW-0808">Transferase</keyword>
<keyword evidence="11" id="KW-0333">Golgi apparatus</keyword>
<dbReference type="PROSITE" id="PS50895">
    <property type="entry name" value="SURF1"/>
    <property type="match status" value="1"/>
</dbReference>
<dbReference type="Pfam" id="PF00293">
    <property type="entry name" value="NUDIX"/>
    <property type="match status" value="1"/>
</dbReference>
<feature type="region of interest" description="Disordered" evidence="19">
    <location>
        <begin position="1355"/>
        <end position="1411"/>
    </location>
</feature>
<evidence type="ECO:0000256" key="10">
    <source>
        <dbReference type="ARBA" id="ARBA00022989"/>
    </source>
</evidence>
<comment type="similarity">
    <text evidence="4">Belongs to the glycosyltransferase 13 family.</text>
</comment>
<evidence type="ECO:0000256" key="19">
    <source>
        <dbReference type="SAM" id="MobiDB-lite"/>
    </source>
</evidence>
<dbReference type="FunFam" id="3.90.550.10:FF:000252">
    <property type="entry name" value="Protein O-linked-mannose beta-1,2-N-acetylglucosaminyltransferase 1"/>
    <property type="match status" value="1"/>
</dbReference>
<keyword evidence="5" id="KW-0328">Glycosyltransferase</keyword>
<reference evidence="21" key="2">
    <citation type="submission" date="2022-06" db="UniProtKB">
        <authorList>
            <consortium name="EnsemblMetazoa"/>
        </authorList>
    </citation>
    <scope>IDENTIFICATION</scope>
    <source>
        <strain evidence="21">PS312</strain>
    </source>
</reference>
<organism evidence="21 22">
    <name type="scientific">Pristionchus pacificus</name>
    <name type="common">Parasitic nematode worm</name>
    <dbReference type="NCBI Taxonomy" id="54126"/>
    <lineage>
        <taxon>Eukaryota</taxon>
        <taxon>Metazoa</taxon>
        <taxon>Ecdysozoa</taxon>
        <taxon>Nematoda</taxon>
        <taxon>Chromadorea</taxon>
        <taxon>Rhabditida</taxon>
        <taxon>Rhabditina</taxon>
        <taxon>Diplogasteromorpha</taxon>
        <taxon>Diplogasteroidea</taxon>
        <taxon>Neodiplogasteridae</taxon>
        <taxon>Pristionchus</taxon>
    </lineage>
</organism>
<dbReference type="SUPFAM" id="SSF53448">
    <property type="entry name" value="Nucleotide-diphospho-sugar transferases"/>
    <property type="match status" value="1"/>
</dbReference>
<evidence type="ECO:0000256" key="16">
    <source>
        <dbReference type="ARBA" id="ARBA00041712"/>
    </source>
</evidence>
<dbReference type="GO" id="GO:0046872">
    <property type="term" value="F:metal ion binding"/>
    <property type="evidence" value="ECO:0007669"/>
    <property type="project" value="UniProtKB-KW"/>
</dbReference>
<evidence type="ECO:0000313" key="22">
    <source>
        <dbReference type="Proteomes" id="UP000005239"/>
    </source>
</evidence>
<keyword evidence="12 20" id="KW-0472">Membrane</keyword>
<dbReference type="PROSITE" id="PS51462">
    <property type="entry name" value="NUDIX"/>
    <property type="match status" value="1"/>
</dbReference>
<dbReference type="CDD" id="cd06662">
    <property type="entry name" value="SURF1"/>
    <property type="match status" value="1"/>
</dbReference>
<sequence length="1411" mass="161191">MALPAQKDTYGCVTADSSKIRHLSDDEFTSELKAALERWTSSRVRGIWFHCNKLDSRFIPILVEHGFEFHHAQPTYCTLTRWLPEDAPSTLPKYPHMHIGCGGIVVDAEGKFLLMREKKGHYLGWKFPGGLADPNENIYESASREVREETGVEAEGVAVLSFRQVNAAQWKNTGDIYFLIVMKPKDESKKEVTPCTVEAADAKWMTRSEINDLPNELFHSTLRKTLDTYDKWVASGSKGLAMEQTNSPIRRHVQMCTFAVDFTSRMFRRNDGIASRVMYYQWPTMLPRASNSSIFLVLFLTASLWFYLFYNYVHAPSIDPVSSISESEIAELNKRILKLDVLVAEERSALRAMRTELEAAERENQIVRKESGSSFSGAWPDPIPILVFVCNRAEAIKNHLEHLIRTRPSASRFPIVVSQDCDSEDVRKTVESFGDKVLYVKHLSGAKANIQIPLNHVRYTTYYRIARHYKLGLDHVFNKLGFTSVVITEDDLDVAADFFEYFSATRKLLAEDDTLFCVSAWNDNGKENLIDSNDPSRLYRTDFFSGLGWMMSSDLWKEFAPIWPSGLFFDKHLIKVKLNQIPVNFTTLDLGYLRREKYDADFHRIVYEESILMNSDDAQKELINKARANKHPIRIEYTGNMDYIKKADKLHIMHDFKAGVPRTAYQGVVSCFINGRRVFLAPDRNQITKYDPSWHVPDNMEDMRSAWVILSVSNCTLRCQVRSICVSRARNEILELGARGGPRKFDKSKDKWSIGAIAMLTIPAFAFGLGCWQVARLQWKLSLLKHLEKRLNDPAVDFPINDLDSLSSMEYRRVRIKGRFLHEREFLLSPRGRFDPGVKKDDSQGSLLSSNDISSHGAHVVTPFVLSGSNLTIMVNRGWVPRAQMDRETRLSSEEKGEVTIEAIVRKTEGRPQFVGANQPERGVWFYKDFNEMGKYAGTAPIYVESVYEMTRPGGPIAGQTNVKVRNEHLNYLLTWSRIIWSERVEDSEDTVVHNSWIDPNDPTRGMDLSSLWIDPNDPTNTAGRPSDASLHAVRTYGGRADASIKRILNQFFHELNVDHTQEADFRRKAEIRLDASKLERISSFLQSKVDNDWSAHERLCADLEGMITMMEEDPLDDFSWSISSLMETIQPYIGMANAFVLIPAAFIVLRTLIGTRSLLLVAFWCFFAFSIYTTYDKRYKEEVSARLEASTLYKDSCRPPTFLESSLDYVKGFVSIARKSECRRFIESQQKSIISEIQLTEVIADVIFNGLFSAIPLLGTKLRLFFINFYEGMPVHIALISSFMTVILLFFFTGYSLKLPFTSVEPHPGQSAIAATVSAAASVAAEVLLPREDPPLQPVLQSLQEAARLPSLPVPGIEWNPPSNRERSREREERRDSFVTPRSSERRSRMSMRKEGEERYRSMSLPRKYL</sequence>
<keyword evidence="22" id="KW-1185">Reference proteome</keyword>
<dbReference type="InterPro" id="IPR000086">
    <property type="entry name" value="NUDIX_hydrolase_dom"/>
</dbReference>
<dbReference type="Pfam" id="PF18290">
    <property type="entry name" value="Nudix_hydro"/>
    <property type="match status" value="1"/>
</dbReference>
<evidence type="ECO:0000256" key="14">
    <source>
        <dbReference type="ARBA" id="ARBA00037706"/>
    </source>
</evidence>
<dbReference type="SUPFAM" id="SSF55811">
    <property type="entry name" value="Nudix"/>
    <property type="match status" value="1"/>
</dbReference>
<evidence type="ECO:0000256" key="13">
    <source>
        <dbReference type="ARBA" id="ARBA00023211"/>
    </source>
</evidence>
<dbReference type="InterPro" id="IPR004139">
    <property type="entry name" value="Glyco_trans_13"/>
</dbReference>
<keyword evidence="8" id="KW-0479">Metal-binding</keyword>
<evidence type="ECO:0000256" key="5">
    <source>
        <dbReference type="ARBA" id="ARBA00022676"/>
    </source>
</evidence>
<name>A0A2A6CZS2_PRIPA</name>
<evidence type="ECO:0000256" key="6">
    <source>
        <dbReference type="ARBA" id="ARBA00022679"/>
    </source>
</evidence>
<dbReference type="Pfam" id="PF02104">
    <property type="entry name" value="SURF1"/>
    <property type="match status" value="1"/>
</dbReference>
<evidence type="ECO:0000256" key="4">
    <source>
        <dbReference type="ARBA" id="ARBA00006492"/>
    </source>
</evidence>
<evidence type="ECO:0000256" key="11">
    <source>
        <dbReference type="ARBA" id="ARBA00023034"/>
    </source>
</evidence>
<dbReference type="FunFam" id="3.10.180.20:FF:000001">
    <property type="entry name" value="alpha-1,3-mannosyl-glycoprotein 2-beta-N-acetylglucosaminyltransferase"/>
    <property type="match status" value="1"/>
</dbReference>
<feature type="transmembrane region" description="Helical" evidence="20">
    <location>
        <begin position="1159"/>
        <end position="1176"/>
    </location>
</feature>
<dbReference type="Gene3D" id="3.40.630.30">
    <property type="match status" value="1"/>
</dbReference>
<comment type="pathway">
    <text evidence="3">Protein modification; protein glycosylation.</text>
</comment>
<evidence type="ECO:0000256" key="7">
    <source>
        <dbReference type="ARBA" id="ARBA00022692"/>
    </source>
</evidence>
<dbReference type="PANTHER" id="PTHR10468:SF0">
    <property type="entry name" value="ALPHA-1,3-MANNOSYL-GLYCOPROTEIN 2-BETA-N-ACETYLGLUCOSAMINYLTRANSFERASE"/>
    <property type="match status" value="1"/>
</dbReference>
<dbReference type="GO" id="GO:0000139">
    <property type="term" value="C:Golgi membrane"/>
    <property type="evidence" value="ECO:0007669"/>
    <property type="project" value="UniProtKB-SubCell"/>
</dbReference>
<dbReference type="InterPro" id="IPR029044">
    <property type="entry name" value="Nucleotide-diphossugar_trans"/>
</dbReference>
<comment type="function">
    <text evidence="14">Initiates complex N-linked carbohydrate formation. Essential for the conversion of high-mannose to hybrid and complex N-glycans.</text>
</comment>
<dbReference type="Pfam" id="PF03071">
    <property type="entry name" value="GNT-I"/>
    <property type="match status" value="1"/>
</dbReference>
<feature type="coiled-coil region" evidence="18">
    <location>
        <begin position="343"/>
        <end position="370"/>
    </location>
</feature>
<dbReference type="EC" id="2.4.1.101" evidence="15"/>
<evidence type="ECO:0000256" key="15">
    <source>
        <dbReference type="ARBA" id="ARBA00038949"/>
    </source>
</evidence>
<dbReference type="GO" id="GO:0005794">
    <property type="term" value="C:Golgi apparatus"/>
    <property type="evidence" value="ECO:0000318"/>
    <property type="project" value="GO_Central"/>
</dbReference>
<dbReference type="InterPro" id="IPR015797">
    <property type="entry name" value="NUDIX_hydrolase-like_dom_sf"/>
</dbReference>
<protein>
    <recommendedName>
        <fullName evidence="15">alpha-1,3-mannosyl-glycoprotein 2-beta-N-acetylglucosaminyltransferase</fullName>
        <ecNumber evidence="15">2.4.1.101</ecNumber>
    </recommendedName>
    <alternativeName>
        <fullName evidence="16">N-glycosyl-oligosaccharide-glycoprotein N-acetylglucosaminyltransferase I</fullName>
    </alternativeName>
</protein>
<dbReference type="InterPro" id="IPR040618">
    <property type="entry name" value="Pre-Nudix"/>
</dbReference>
<evidence type="ECO:0000256" key="12">
    <source>
        <dbReference type="ARBA" id="ARBA00023136"/>
    </source>
</evidence>
<comment type="subcellular location">
    <subcellularLocation>
        <location evidence="2">Golgi apparatus membrane</location>
        <topology evidence="2">Single-pass type II membrane protein</topology>
    </subcellularLocation>
</comment>
<evidence type="ECO:0000256" key="8">
    <source>
        <dbReference type="ARBA" id="ARBA00022723"/>
    </source>
</evidence>
<dbReference type="InterPro" id="IPR052261">
    <property type="entry name" value="Glycosyltransferase_13"/>
</dbReference>
<reference evidence="22" key="1">
    <citation type="journal article" date="2008" name="Nat. Genet.">
        <title>The Pristionchus pacificus genome provides a unique perspective on nematode lifestyle and parasitism.</title>
        <authorList>
            <person name="Dieterich C."/>
            <person name="Clifton S.W."/>
            <person name="Schuster L.N."/>
            <person name="Chinwalla A."/>
            <person name="Delehaunty K."/>
            <person name="Dinkelacker I."/>
            <person name="Fulton L."/>
            <person name="Fulton R."/>
            <person name="Godfrey J."/>
            <person name="Minx P."/>
            <person name="Mitreva M."/>
            <person name="Roeseler W."/>
            <person name="Tian H."/>
            <person name="Witte H."/>
            <person name="Yang S.P."/>
            <person name="Wilson R.K."/>
            <person name="Sommer R.J."/>
        </authorList>
    </citation>
    <scope>NUCLEOTIDE SEQUENCE [LARGE SCALE GENOMIC DNA]</scope>
    <source>
        <strain evidence="22">PS312</strain>
    </source>
</reference>
<dbReference type="GO" id="GO:0003827">
    <property type="term" value="F:alpha-1,3-mannosylglycoprotein 2-beta-N-acetylglucosaminyltransferase activity"/>
    <property type="evidence" value="ECO:0000318"/>
    <property type="project" value="GO_Central"/>
</dbReference>
<evidence type="ECO:0000256" key="9">
    <source>
        <dbReference type="ARBA" id="ARBA00022968"/>
    </source>
</evidence>
<proteinExistence type="inferred from homology"/>
<evidence type="ECO:0000313" key="21">
    <source>
        <dbReference type="EnsemblMetazoa" id="PPA21812.1"/>
    </source>
</evidence>
<dbReference type="Proteomes" id="UP000005239">
    <property type="component" value="Unassembled WGS sequence"/>
</dbReference>
<accession>A0A2A6CZS2</accession>
<keyword evidence="9" id="KW-0735">Signal-anchor</keyword>
<evidence type="ECO:0000256" key="2">
    <source>
        <dbReference type="ARBA" id="ARBA00004323"/>
    </source>
</evidence>